<organism evidence="8 9">
    <name type="scientific">Dothidotthia symphoricarpi CBS 119687</name>
    <dbReference type="NCBI Taxonomy" id="1392245"/>
    <lineage>
        <taxon>Eukaryota</taxon>
        <taxon>Fungi</taxon>
        <taxon>Dikarya</taxon>
        <taxon>Ascomycota</taxon>
        <taxon>Pezizomycotina</taxon>
        <taxon>Dothideomycetes</taxon>
        <taxon>Pleosporomycetidae</taxon>
        <taxon>Pleosporales</taxon>
        <taxon>Dothidotthiaceae</taxon>
        <taxon>Dothidotthia</taxon>
    </lineage>
</organism>
<evidence type="ECO:0000313" key="8">
    <source>
        <dbReference type="EMBL" id="KAF2130674.1"/>
    </source>
</evidence>
<evidence type="ECO:0000256" key="4">
    <source>
        <dbReference type="ARBA" id="ARBA00023136"/>
    </source>
</evidence>
<reference evidence="8" key="1">
    <citation type="journal article" date="2020" name="Stud. Mycol.">
        <title>101 Dothideomycetes genomes: a test case for predicting lifestyles and emergence of pathogens.</title>
        <authorList>
            <person name="Haridas S."/>
            <person name="Albert R."/>
            <person name="Binder M."/>
            <person name="Bloem J."/>
            <person name="Labutti K."/>
            <person name="Salamov A."/>
            <person name="Andreopoulos B."/>
            <person name="Baker S."/>
            <person name="Barry K."/>
            <person name="Bills G."/>
            <person name="Bluhm B."/>
            <person name="Cannon C."/>
            <person name="Castanera R."/>
            <person name="Culley D."/>
            <person name="Daum C."/>
            <person name="Ezra D."/>
            <person name="Gonzalez J."/>
            <person name="Henrissat B."/>
            <person name="Kuo A."/>
            <person name="Liang C."/>
            <person name="Lipzen A."/>
            <person name="Lutzoni F."/>
            <person name="Magnuson J."/>
            <person name="Mondo S."/>
            <person name="Nolan M."/>
            <person name="Ohm R."/>
            <person name="Pangilinan J."/>
            <person name="Park H.-J."/>
            <person name="Ramirez L."/>
            <person name="Alfaro M."/>
            <person name="Sun H."/>
            <person name="Tritt A."/>
            <person name="Yoshinaga Y."/>
            <person name="Zwiers L.-H."/>
            <person name="Turgeon B."/>
            <person name="Goodwin S."/>
            <person name="Spatafora J."/>
            <person name="Crous P."/>
            <person name="Grigoriev I."/>
        </authorList>
    </citation>
    <scope>NUCLEOTIDE SEQUENCE</scope>
    <source>
        <strain evidence="8">CBS 119687</strain>
    </source>
</reference>
<dbReference type="EMBL" id="ML977504">
    <property type="protein sequence ID" value="KAF2130674.1"/>
    <property type="molecule type" value="Genomic_DNA"/>
</dbReference>
<dbReference type="OrthoDB" id="5342292at2759"/>
<sequence length="405" mass="45181">MANINGTLTVVAPPPGYSVNFANPQRQLLTEVYVVVVVENLLAVAFLLQRVYIRSYLMKLFQTEDGIVLAAWIFSCATQATLLVGWYYRVIGVHAWEISLDDYGLYSRLILAGPLVYAPCMACSKAALCLFYGRLNPDRVFQIAVGSTLFVIVGAYTGIFFSLVFACHPIAASWDPTLQPIAVCINRGAIYIATAVIGIITDVLLIALPIPTIWRLQMPLKQKVGLTGIFGVGSITIVTSVIRLVILIPSLTSVDQTWVIGEGTLWIFVESNLLVICCCLPTLRRFFRHVAPRIIGEYSDSPSRRESNSRKLRTWGSMTSRPKRQFDTLMNTVDDHENRENIPLEMRGDGKKLGHRESRVNVWGMKADDDSEEAILYERTVQVTFESAENGNECNQRHVGKAWAT</sequence>
<dbReference type="PANTHER" id="PTHR33048">
    <property type="entry name" value="PTH11-LIKE INTEGRAL MEMBRANE PROTEIN (AFU_ORTHOLOGUE AFUA_5G11245)"/>
    <property type="match status" value="1"/>
</dbReference>
<evidence type="ECO:0000256" key="2">
    <source>
        <dbReference type="ARBA" id="ARBA00022692"/>
    </source>
</evidence>
<dbReference type="RefSeq" id="XP_033525061.1">
    <property type="nucleotide sequence ID" value="XM_033670386.1"/>
</dbReference>
<evidence type="ECO:0000259" key="7">
    <source>
        <dbReference type="Pfam" id="PF20684"/>
    </source>
</evidence>
<keyword evidence="3 6" id="KW-1133">Transmembrane helix</keyword>
<proteinExistence type="inferred from homology"/>
<keyword evidence="4 6" id="KW-0472">Membrane</keyword>
<feature type="transmembrane region" description="Helical" evidence="6">
    <location>
        <begin position="108"/>
        <end position="131"/>
    </location>
</feature>
<evidence type="ECO:0000256" key="6">
    <source>
        <dbReference type="SAM" id="Phobius"/>
    </source>
</evidence>
<feature type="transmembrane region" description="Helical" evidence="6">
    <location>
        <begin position="143"/>
        <end position="171"/>
    </location>
</feature>
<dbReference type="PANTHER" id="PTHR33048:SF124">
    <property type="entry name" value="INTEGRAL MEMBRANE PROTEIN"/>
    <property type="match status" value="1"/>
</dbReference>
<gene>
    <name evidence="8" type="ORF">P153DRAFT_384935</name>
</gene>
<dbReference type="InterPro" id="IPR049326">
    <property type="entry name" value="Rhodopsin_dom_fungi"/>
</dbReference>
<evidence type="ECO:0000256" key="5">
    <source>
        <dbReference type="ARBA" id="ARBA00038359"/>
    </source>
</evidence>
<feature type="transmembrane region" description="Helical" evidence="6">
    <location>
        <begin position="32"/>
        <end position="53"/>
    </location>
</feature>
<keyword evidence="9" id="KW-1185">Reference proteome</keyword>
<keyword evidence="2 6" id="KW-0812">Transmembrane</keyword>
<dbReference type="GeneID" id="54410818"/>
<feature type="transmembrane region" description="Helical" evidence="6">
    <location>
        <begin position="65"/>
        <end position="88"/>
    </location>
</feature>
<dbReference type="AlphaFoldDB" id="A0A6A6AIE3"/>
<comment type="similarity">
    <text evidence="5">Belongs to the SAT4 family.</text>
</comment>
<evidence type="ECO:0000256" key="3">
    <source>
        <dbReference type="ARBA" id="ARBA00022989"/>
    </source>
</evidence>
<name>A0A6A6AIE3_9PLEO</name>
<feature type="transmembrane region" description="Helical" evidence="6">
    <location>
        <begin position="226"/>
        <end position="251"/>
    </location>
</feature>
<evidence type="ECO:0000256" key="1">
    <source>
        <dbReference type="ARBA" id="ARBA00004141"/>
    </source>
</evidence>
<feature type="domain" description="Rhodopsin" evidence="7">
    <location>
        <begin position="50"/>
        <end position="288"/>
    </location>
</feature>
<dbReference type="Pfam" id="PF20684">
    <property type="entry name" value="Fung_rhodopsin"/>
    <property type="match status" value="1"/>
</dbReference>
<dbReference type="GO" id="GO:0016020">
    <property type="term" value="C:membrane"/>
    <property type="evidence" value="ECO:0007669"/>
    <property type="project" value="UniProtKB-SubCell"/>
</dbReference>
<accession>A0A6A6AIE3</accession>
<evidence type="ECO:0000313" key="9">
    <source>
        <dbReference type="Proteomes" id="UP000799771"/>
    </source>
</evidence>
<feature type="transmembrane region" description="Helical" evidence="6">
    <location>
        <begin position="263"/>
        <end position="283"/>
    </location>
</feature>
<protein>
    <recommendedName>
        <fullName evidence="7">Rhodopsin domain-containing protein</fullName>
    </recommendedName>
</protein>
<dbReference type="InterPro" id="IPR052337">
    <property type="entry name" value="SAT4-like"/>
</dbReference>
<dbReference type="Proteomes" id="UP000799771">
    <property type="component" value="Unassembled WGS sequence"/>
</dbReference>
<feature type="transmembrane region" description="Helical" evidence="6">
    <location>
        <begin position="191"/>
        <end position="214"/>
    </location>
</feature>
<comment type="subcellular location">
    <subcellularLocation>
        <location evidence="1">Membrane</location>
        <topology evidence="1">Multi-pass membrane protein</topology>
    </subcellularLocation>
</comment>